<dbReference type="Ensembl" id="ENSELUT00000003806.3">
    <property type="protein sequence ID" value="ENSELUP00000009458.2"/>
    <property type="gene ID" value="ENSELUG00000000366.3"/>
</dbReference>
<keyword evidence="4" id="KW-0328">Glycosyltransferase</keyword>
<comment type="similarity">
    <text evidence="3">Belongs to the glycosyltransferase 29 family.</text>
</comment>
<dbReference type="AlphaFoldDB" id="A0A3P8XYC8"/>
<dbReference type="Pfam" id="PF00777">
    <property type="entry name" value="Glyco_transf_29"/>
    <property type="match status" value="1"/>
</dbReference>
<sequence length="488" mass="55257">MPWTASKHGLLTNILLRRTSEIPLLPVVPGLFSGPHVPPPGRVEGRGYIQRQLPGLRASVTGMRLQMRLCLCSLFVVSLICILCLKLENASWPMALSPSRGNLRFQKRLNDSETSGENIDDAESIFPDSTPTTPLTLKVQSTTTAGVRPSTKPKPTEPPYIGDRYYSEDAPLQTDCPDSIRTRVAKTEFGPSYLPLIPVLQWVKHATAEQYQRLHQYPGASGWGNVDYNTLVSTMSVLNTSANWHMFDNWDHRSNGSQCVRCAVVGNGGILKDSRKGQEIDQHDYVFRTNGAVIQGFEQDVGSRTSLYTFSTNTLRNSMRSYAGAGYRGPPLSDETRYVFLPDHDRDYLLMKAVATHTPVERGPEKSEKPPTYFGQNVTVDKLKMYHPDFIRYIRNRFLRARAMQTKYKDIYRPSTGAIMLMAAVHTCDQVSAYGFMTPDYKNFSDHYYDSQYHPVGFYINHDLKMEMQLWQQLHQAGLITLYMRTGT</sequence>
<dbReference type="FunFam" id="3.90.1480.20:FF:000015">
    <property type="entry name" value="Lactosylceramide alpha-2,3-sialyltransferase"/>
    <property type="match status" value="1"/>
</dbReference>
<evidence type="ECO:0000256" key="4">
    <source>
        <dbReference type="ARBA" id="ARBA00022676"/>
    </source>
</evidence>
<proteinExistence type="inferred from homology"/>
<evidence type="ECO:0000256" key="16">
    <source>
        <dbReference type="ARBA" id="ARBA00052285"/>
    </source>
</evidence>
<protein>
    <recommendedName>
        <fullName evidence="14">alpha-N-acetylgalactosaminide alpha-2,6-sialyltransferase</fullName>
        <ecNumber evidence="14">2.4.3.3</ecNumber>
    </recommendedName>
</protein>
<dbReference type="OrthoDB" id="10264956at2759"/>
<feature type="compositionally biased region" description="Polar residues" evidence="17">
    <location>
        <begin position="127"/>
        <end position="145"/>
    </location>
</feature>
<dbReference type="InterPro" id="IPR001675">
    <property type="entry name" value="Glyco_trans_29"/>
</dbReference>
<keyword evidence="6" id="KW-0812">Transmembrane</keyword>
<dbReference type="GO" id="GO:0000139">
    <property type="term" value="C:Golgi membrane"/>
    <property type="evidence" value="ECO:0007669"/>
    <property type="project" value="UniProtKB-SubCell"/>
</dbReference>
<comment type="catalytic activity">
    <reaction evidence="16">
        <text>a 3-O-[N-acetyl-alpha-D-galactosaminyl]-L-threonyl-[protein] + CMP-N-acetyl-beta-neuraminate = a 3-O-[N-acetyl-alpha-neuraminosyl-(2-&gt;6)-N-acetyl-alpha-D-galactosaminyl]-L-threonyl-[protein] + CMP + H(+)</text>
        <dbReference type="Rhea" id="RHEA:81643"/>
        <dbReference type="Rhea" id="RHEA-COMP:11689"/>
        <dbReference type="Rhea" id="RHEA-COMP:19720"/>
        <dbReference type="ChEBI" id="CHEBI:15378"/>
        <dbReference type="ChEBI" id="CHEBI:57812"/>
        <dbReference type="ChEBI" id="CHEBI:60377"/>
        <dbReference type="ChEBI" id="CHEBI:87075"/>
        <dbReference type="ChEBI" id="CHEBI:231970"/>
    </reaction>
    <physiologicalReaction direction="left-to-right" evidence="16">
        <dbReference type="Rhea" id="RHEA:81644"/>
    </physiologicalReaction>
</comment>
<comment type="pathway">
    <text evidence="2">Protein modification; protein glycosylation.</text>
</comment>
<feature type="region of interest" description="Disordered" evidence="17">
    <location>
        <begin position="113"/>
        <end position="161"/>
    </location>
</feature>
<keyword evidence="7" id="KW-0735">Signal-anchor</keyword>
<evidence type="ECO:0000313" key="19">
    <source>
        <dbReference type="Proteomes" id="UP000265140"/>
    </source>
</evidence>
<keyword evidence="19" id="KW-1185">Reference proteome</keyword>
<dbReference type="PANTHER" id="PTHR45941">
    <property type="entry name" value="ALPHA-N-ACETYLGALACTOSAMINIDE ALPHA-2,6-SIALYLTRANSFERASE 2-LIKE-RELATED"/>
    <property type="match status" value="1"/>
</dbReference>
<keyword evidence="9" id="KW-0333">Golgi apparatus</keyword>
<keyword evidence="12" id="KW-0325">Glycoprotein</keyword>
<dbReference type="PANTHER" id="PTHR45941:SF4">
    <property type="entry name" value="ST6 N-ACETYLGALACTOSAMINIDE ALPHA-2,6-SIALYLTRANSFERASE 2"/>
    <property type="match status" value="1"/>
</dbReference>
<keyword evidence="8" id="KW-1133">Transmembrane helix</keyword>
<comment type="catalytic activity">
    <reaction evidence="15">
        <text>a 3-O-[N-acetyl-alpha-neuraminyl-(2-&gt;3)-beta-D-galactosyl-(1-&gt;3)-N-acetyl-alpha-D-galactosaminyl]-L-threonyl-[protein] + CMP-N-acetyl-beta-neuraminate = a 3-O-{alpha-Neu5Ac-(2-&gt;3)-beta-D-Gal-(1-&gt;3)-[alpha-Neu5Ac-(2-&gt;6)]-alpha-D-GalNAc}-L-threonyl-[protein] + CMP + H(+)</text>
        <dbReference type="Rhea" id="RHEA:81659"/>
        <dbReference type="Rhea" id="RHEA-COMP:14417"/>
        <dbReference type="Rhea" id="RHEA-COMP:16763"/>
        <dbReference type="ChEBI" id="CHEBI:15378"/>
        <dbReference type="ChEBI" id="CHEBI:57812"/>
        <dbReference type="ChEBI" id="CHEBI:60377"/>
        <dbReference type="ChEBI" id="CHEBI:139598"/>
        <dbReference type="ChEBI" id="CHEBI:156398"/>
    </reaction>
    <physiologicalReaction direction="left-to-right" evidence="15">
        <dbReference type="Rhea" id="RHEA:81660"/>
    </physiologicalReaction>
</comment>
<comment type="subcellular location">
    <subcellularLocation>
        <location evidence="1">Golgi apparatus membrane</location>
        <topology evidence="1">Single-pass type II membrane protein</topology>
    </subcellularLocation>
</comment>
<evidence type="ECO:0000256" key="15">
    <source>
        <dbReference type="ARBA" id="ARBA00050664"/>
    </source>
</evidence>
<evidence type="ECO:0000256" key="6">
    <source>
        <dbReference type="ARBA" id="ARBA00022692"/>
    </source>
</evidence>
<reference evidence="19" key="1">
    <citation type="journal article" date="2014" name="PLoS ONE">
        <title>The genome and linkage map of the northern pike (Esox lucius): conserved synteny revealed between the salmonid sister group and the Neoteleostei.</title>
        <authorList>
            <person name="Rondeau E.B."/>
            <person name="Minkley D.R."/>
            <person name="Leong J.S."/>
            <person name="Messmer A.M."/>
            <person name="Jantzen J.R."/>
            <person name="von Schalburg K.R."/>
            <person name="Lemon C."/>
            <person name="Bird N.H."/>
            <person name="Koop B.F."/>
        </authorList>
    </citation>
    <scope>NUCLEOTIDE SEQUENCE</scope>
</reference>
<dbReference type="Gene3D" id="3.90.1480.20">
    <property type="entry name" value="Glycosyl transferase family 29"/>
    <property type="match status" value="1"/>
</dbReference>
<evidence type="ECO:0000256" key="14">
    <source>
        <dbReference type="ARBA" id="ARBA00039109"/>
    </source>
</evidence>
<name>A0A3P8XYC8_ESOLU</name>
<evidence type="ECO:0000256" key="11">
    <source>
        <dbReference type="ARBA" id="ARBA00023157"/>
    </source>
</evidence>
<evidence type="ECO:0000256" key="10">
    <source>
        <dbReference type="ARBA" id="ARBA00023136"/>
    </source>
</evidence>
<keyword evidence="11" id="KW-1015">Disulfide bond</keyword>
<evidence type="ECO:0000256" key="12">
    <source>
        <dbReference type="ARBA" id="ARBA00023180"/>
    </source>
</evidence>
<dbReference type="EC" id="2.4.3.3" evidence="14"/>
<reference evidence="18" key="4">
    <citation type="submission" date="2025-09" db="UniProtKB">
        <authorList>
            <consortium name="Ensembl"/>
        </authorList>
    </citation>
    <scope>IDENTIFICATION</scope>
</reference>
<accession>A0A3P8XYC8</accession>
<dbReference type="InterPro" id="IPR038578">
    <property type="entry name" value="GT29-like_sf"/>
</dbReference>
<dbReference type="OMA" id="MEMSLWQ"/>
<evidence type="ECO:0000256" key="8">
    <source>
        <dbReference type="ARBA" id="ARBA00022989"/>
    </source>
</evidence>
<evidence type="ECO:0000256" key="2">
    <source>
        <dbReference type="ARBA" id="ARBA00004922"/>
    </source>
</evidence>
<evidence type="ECO:0000313" key="18">
    <source>
        <dbReference type="Ensembl" id="ENSELUP00000009458.2"/>
    </source>
</evidence>
<dbReference type="InParanoid" id="A0A3P8XYC8"/>
<evidence type="ECO:0000256" key="1">
    <source>
        <dbReference type="ARBA" id="ARBA00004323"/>
    </source>
</evidence>
<dbReference type="GeneTree" id="ENSGT00940000164863"/>
<evidence type="ECO:0000256" key="5">
    <source>
        <dbReference type="ARBA" id="ARBA00022679"/>
    </source>
</evidence>
<evidence type="ECO:0000256" key="3">
    <source>
        <dbReference type="ARBA" id="ARBA00006003"/>
    </source>
</evidence>
<reference evidence="18" key="3">
    <citation type="submission" date="2025-08" db="UniProtKB">
        <authorList>
            <consortium name="Ensembl"/>
        </authorList>
    </citation>
    <scope>IDENTIFICATION</scope>
</reference>
<organism evidence="18 19">
    <name type="scientific">Esox lucius</name>
    <name type="common">Northern pike</name>
    <dbReference type="NCBI Taxonomy" id="8010"/>
    <lineage>
        <taxon>Eukaryota</taxon>
        <taxon>Metazoa</taxon>
        <taxon>Chordata</taxon>
        <taxon>Craniata</taxon>
        <taxon>Vertebrata</taxon>
        <taxon>Euteleostomi</taxon>
        <taxon>Actinopterygii</taxon>
        <taxon>Neopterygii</taxon>
        <taxon>Teleostei</taxon>
        <taxon>Protacanthopterygii</taxon>
        <taxon>Esociformes</taxon>
        <taxon>Esocidae</taxon>
        <taxon>Esox</taxon>
    </lineage>
</organism>
<keyword evidence="10" id="KW-0472">Membrane</keyword>
<keyword evidence="5" id="KW-0808">Transferase</keyword>
<evidence type="ECO:0000256" key="13">
    <source>
        <dbReference type="ARBA" id="ARBA00036348"/>
    </source>
</evidence>
<dbReference type="Bgee" id="ENSELUG00000000366">
    <property type="expression patterns" value="Expressed in nose and 15 other cell types or tissues"/>
</dbReference>
<dbReference type="Proteomes" id="UP000265140">
    <property type="component" value="Chromosome 6"/>
</dbReference>
<comment type="catalytic activity">
    <reaction evidence="13">
        <text>a beta-D-galactosyl-(1-&gt;3)-N-acetyl-alpha-D-galactosaminyl derivative + CMP-N-acetyl-beta-neuraminate = a beta-D-galactosyl-(1-&gt;3)-[N-acetyl-alpha-neuraminyl-(2-&gt;6)]-N-acetyl-alpha-D-galactosaminyl derivative + CMP + H(+)</text>
        <dbReference type="Rhea" id="RHEA:11136"/>
        <dbReference type="ChEBI" id="CHEBI:15378"/>
        <dbReference type="ChEBI" id="CHEBI:57812"/>
        <dbReference type="ChEBI" id="CHEBI:60377"/>
        <dbReference type="ChEBI" id="CHEBI:133470"/>
        <dbReference type="ChEBI" id="CHEBI:140764"/>
        <dbReference type="EC" id="2.4.3.3"/>
    </reaction>
    <physiologicalReaction direction="left-to-right" evidence="13">
        <dbReference type="Rhea" id="RHEA:11137"/>
    </physiologicalReaction>
</comment>
<evidence type="ECO:0000256" key="7">
    <source>
        <dbReference type="ARBA" id="ARBA00022968"/>
    </source>
</evidence>
<reference evidence="18" key="2">
    <citation type="submission" date="2020-02" db="EMBL/GenBank/DDBJ databases">
        <title>Esox lucius (northern pike) genome, fEsoLuc1, primary haplotype.</title>
        <authorList>
            <person name="Myers G."/>
            <person name="Karagic N."/>
            <person name="Meyer A."/>
            <person name="Pippel M."/>
            <person name="Reichard M."/>
            <person name="Winkler S."/>
            <person name="Tracey A."/>
            <person name="Sims Y."/>
            <person name="Howe K."/>
            <person name="Rhie A."/>
            <person name="Formenti G."/>
            <person name="Durbin R."/>
            <person name="Fedrigo O."/>
            <person name="Jarvis E.D."/>
        </authorList>
    </citation>
    <scope>NUCLEOTIDE SEQUENCE [LARGE SCALE GENOMIC DNA]</scope>
</reference>
<evidence type="ECO:0000256" key="17">
    <source>
        <dbReference type="SAM" id="MobiDB-lite"/>
    </source>
</evidence>
<evidence type="ECO:0000256" key="9">
    <source>
        <dbReference type="ARBA" id="ARBA00023034"/>
    </source>
</evidence>
<dbReference type="GO" id="GO:0001665">
    <property type="term" value="F:alpha-N-acetylgalactosaminide alpha-2,6-sialyltransferase activity"/>
    <property type="evidence" value="ECO:0007669"/>
    <property type="project" value="UniProtKB-EC"/>
</dbReference>